<proteinExistence type="predicted"/>
<keyword evidence="1" id="KW-0808">Transferase</keyword>
<name>A0ABN7LLF9_9BACT</name>
<accession>A0ABN7LLF9</accession>
<keyword evidence="2" id="KW-1185">Reference proteome</keyword>
<organism evidence="1 2">
    <name type="scientific">Nitrospira defluvii</name>
    <dbReference type="NCBI Taxonomy" id="330214"/>
    <lineage>
        <taxon>Bacteria</taxon>
        <taxon>Pseudomonadati</taxon>
        <taxon>Nitrospirota</taxon>
        <taxon>Nitrospiria</taxon>
        <taxon>Nitrospirales</taxon>
        <taxon>Nitrospiraceae</taxon>
        <taxon>Nitrospira</taxon>
    </lineage>
</organism>
<reference evidence="1 2" key="1">
    <citation type="submission" date="2021-02" db="EMBL/GenBank/DDBJ databases">
        <authorList>
            <person name="Han P."/>
        </authorList>
    </citation>
    <scope>NUCLEOTIDE SEQUENCE [LARGE SCALE GENOMIC DNA]</scope>
    <source>
        <strain evidence="1">Candidatus Nitrospira sp. ZN2</strain>
    </source>
</reference>
<dbReference type="RefSeq" id="WP_213042286.1">
    <property type="nucleotide sequence ID" value="NZ_CAJNBJ010000016.1"/>
</dbReference>
<keyword evidence="1" id="KW-0548">Nucleotidyltransferase</keyword>
<dbReference type="GO" id="GO:0016779">
    <property type="term" value="F:nucleotidyltransferase activity"/>
    <property type="evidence" value="ECO:0007669"/>
    <property type="project" value="UniProtKB-KW"/>
</dbReference>
<sequence length="148" mass="16652">MWTPYPLPYGFALLSPHRADRLVLSAETGRTSSAAVILAERPWDVVLLAEAGIEEAVYVAPLDPAEYRRCLNLYLQRVQSAIWPIRQDDITVEFFRYLIEECSQSVGQLHFAILPPGLRLPEVIRREGLDSLRARLAGAKPLRELLGA</sequence>
<comment type="caution">
    <text evidence="1">The sequence shown here is derived from an EMBL/GenBank/DDBJ whole genome shotgun (WGS) entry which is preliminary data.</text>
</comment>
<evidence type="ECO:0000313" key="1">
    <source>
        <dbReference type="EMBL" id="CAE6748991.1"/>
    </source>
</evidence>
<gene>
    <name evidence="1" type="ORF">NSPZN2_30076</name>
</gene>
<protein>
    <submittedName>
        <fullName evidence="1">DNA primase</fullName>
        <ecNumber evidence="1">2.7.7.-</ecNumber>
    </submittedName>
</protein>
<dbReference type="EMBL" id="CAJNBJ010000016">
    <property type="protein sequence ID" value="CAE6748991.1"/>
    <property type="molecule type" value="Genomic_DNA"/>
</dbReference>
<evidence type="ECO:0000313" key="2">
    <source>
        <dbReference type="Proteomes" id="UP000675880"/>
    </source>
</evidence>
<dbReference type="EC" id="2.7.7.-" evidence="1"/>
<dbReference type="Proteomes" id="UP000675880">
    <property type="component" value="Unassembled WGS sequence"/>
</dbReference>